<dbReference type="GO" id="GO:0016491">
    <property type="term" value="F:oxidoreductase activity"/>
    <property type="evidence" value="ECO:0007669"/>
    <property type="project" value="InterPro"/>
</dbReference>
<evidence type="ECO:0000313" key="4">
    <source>
        <dbReference type="Proteomes" id="UP000007322"/>
    </source>
</evidence>
<dbReference type="Proteomes" id="UP000007322">
    <property type="component" value="Chromosome 4"/>
</dbReference>
<dbReference type="PANTHER" id="PTHR43482:SF4">
    <property type="entry name" value="ALCOHOL DEHYDROGENASE, PUTATIVE (AFU_ORTHOLOGUE AFUA_7G06260)-RELATED"/>
    <property type="match status" value="1"/>
</dbReference>
<reference evidence="3 4" key="1">
    <citation type="journal article" date="2011" name="Nat. Biotechnol.">
        <title>Comparative genomic analysis of the thermophilic biomass-degrading fungi Myceliophthora thermophila and Thielavia terrestris.</title>
        <authorList>
            <person name="Berka R.M."/>
            <person name="Grigoriev I.V."/>
            <person name="Otillar R."/>
            <person name="Salamov A."/>
            <person name="Grimwood J."/>
            <person name="Reid I."/>
            <person name="Ishmael N."/>
            <person name="John T."/>
            <person name="Darmond C."/>
            <person name="Moisan M.-C."/>
            <person name="Henrissat B."/>
            <person name="Coutinho P.M."/>
            <person name="Lombard V."/>
            <person name="Natvig D.O."/>
            <person name="Lindquist E."/>
            <person name="Schmutz J."/>
            <person name="Lucas S."/>
            <person name="Harris P."/>
            <person name="Powlowski J."/>
            <person name="Bellemare A."/>
            <person name="Taylor D."/>
            <person name="Butler G."/>
            <person name="de Vries R.P."/>
            <person name="Allijn I.E."/>
            <person name="van den Brink J."/>
            <person name="Ushinsky S."/>
            <person name="Storms R."/>
            <person name="Powell A.J."/>
            <person name="Paulsen I.T."/>
            <person name="Elbourne L.D.H."/>
            <person name="Baker S.E."/>
            <person name="Magnuson J."/>
            <person name="LaBoissiere S."/>
            <person name="Clutterbuck A.J."/>
            <person name="Martinez D."/>
            <person name="Wogulis M."/>
            <person name="de Leon A.L."/>
            <person name="Rey M.W."/>
            <person name="Tsang A."/>
        </authorList>
    </citation>
    <scope>NUCLEOTIDE SEQUENCE [LARGE SCALE GENOMIC DNA]</scope>
    <source>
        <strain evidence="4">ATCC 42464 / BCRC 31852 / DSM 1799</strain>
    </source>
</reference>
<dbReference type="Gene3D" id="3.90.180.10">
    <property type="entry name" value="Medium-chain alcohol dehydrogenases, catalytic domain"/>
    <property type="match status" value="1"/>
</dbReference>
<dbReference type="InterPro" id="IPR036291">
    <property type="entry name" value="NAD(P)-bd_dom_sf"/>
</dbReference>
<dbReference type="KEGG" id="mtm:MYCTH_2315699"/>
<dbReference type="CDD" id="cd05289">
    <property type="entry name" value="MDR_like_2"/>
    <property type="match status" value="1"/>
</dbReference>
<dbReference type="SUPFAM" id="SSF51735">
    <property type="entry name" value="NAD(P)-binding Rossmann-fold domains"/>
    <property type="match status" value="1"/>
</dbReference>
<feature type="domain" description="Enoyl reductase (ER)" evidence="2">
    <location>
        <begin position="19"/>
        <end position="341"/>
    </location>
</feature>
<accession>G2QG09</accession>
<dbReference type="PANTHER" id="PTHR43482">
    <property type="entry name" value="PROTEIN AST1-RELATED"/>
    <property type="match status" value="1"/>
</dbReference>
<dbReference type="STRING" id="573729.G2QG09"/>
<evidence type="ECO:0000256" key="1">
    <source>
        <dbReference type="SAM" id="MobiDB-lite"/>
    </source>
</evidence>
<dbReference type="GeneID" id="11506095"/>
<gene>
    <name evidence="3" type="ORF">MYCTH_2315699</name>
</gene>
<dbReference type="InterPro" id="IPR020843">
    <property type="entry name" value="ER"/>
</dbReference>
<dbReference type="Gene3D" id="3.40.50.720">
    <property type="entry name" value="NAD(P)-binding Rossmann-like Domain"/>
    <property type="match status" value="1"/>
</dbReference>
<dbReference type="RefSeq" id="XP_003664567.1">
    <property type="nucleotide sequence ID" value="XM_003664519.1"/>
</dbReference>
<evidence type="ECO:0000259" key="2">
    <source>
        <dbReference type="SMART" id="SM00829"/>
    </source>
</evidence>
<name>G2QG09_THET4</name>
<dbReference type="AlphaFoldDB" id="G2QG09"/>
<dbReference type="HOGENOM" id="CLU_026673_3_3_1"/>
<dbReference type="eggNOG" id="KOG1198">
    <property type="taxonomic scope" value="Eukaryota"/>
</dbReference>
<proteinExistence type="predicted"/>
<dbReference type="SUPFAM" id="SSF50129">
    <property type="entry name" value="GroES-like"/>
    <property type="match status" value="1"/>
</dbReference>
<dbReference type="OrthoDB" id="3509362at2759"/>
<dbReference type="VEuPathDB" id="FungiDB:MYCTH_2315699"/>
<evidence type="ECO:0000313" key="3">
    <source>
        <dbReference type="EMBL" id="AEO59322.1"/>
    </source>
</evidence>
<dbReference type="EMBL" id="CP003005">
    <property type="protein sequence ID" value="AEO59322.1"/>
    <property type="molecule type" value="Genomic_DNA"/>
</dbReference>
<organism evidence="3 4">
    <name type="scientific">Thermothelomyces thermophilus (strain ATCC 42464 / BCRC 31852 / DSM 1799)</name>
    <name type="common">Sporotrichum thermophile</name>
    <dbReference type="NCBI Taxonomy" id="573729"/>
    <lineage>
        <taxon>Eukaryota</taxon>
        <taxon>Fungi</taxon>
        <taxon>Dikarya</taxon>
        <taxon>Ascomycota</taxon>
        <taxon>Pezizomycotina</taxon>
        <taxon>Sordariomycetes</taxon>
        <taxon>Sordariomycetidae</taxon>
        <taxon>Sordariales</taxon>
        <taxon>Chaetomiaceae</taxon>
        <taxon>Thermothelomyces</taxon>
    </lineage>
</organism>
<protein>
    <recommendedName>
        <fullName evidence="2">Enoyl reductase (ER) domain-containing protein</fullName>
    </recommendedName>
</protein>
<dbReference type="SMART" id="SM00829">
    <property type="entry name" value="PKS_ER"/>
    <property type="match status" value="1"/>
</dbReference>
<dbReference type="InParanoid" id="G2QG09"/>
<dbReference type="FunCoup" id="G2QG09">
    <property type="interactions" value="178"/>
</dbReference>
<dbReference type="Pfam" id="PF13602">
    <property type="entry name" value="ADH_zinc_N_2"/>
    <property type="match status" value="1"/>
</dbReference>
<dbReference type="OMA" id="EIMWPET"/>
<keyword evidence="4" id="KW-1185">Reference proteome</keyword>
<dbReference type="InterPro" id="IPR011032">
    <property type="entry name" value="GroES-like_sf"/>
</dbReference>
<sequence length="347" mass="36660">MKAIQIIGPKSEPTVSLNGSHPLPTPDSSGSELLIRVHSAGLTADELTWPELWSPVHNPTHVPGFEVSGVVAELPPAYTGPLAVRDEVYAMLHLDRGKGQAEYVYARPAEVACKPRSLSSAQAAALPIPALTAWEALFKRAWPSGPSSSSSSSSSPLRVLVTGASGAVGSMVVQLAKNSKVMGKEVQVVALASAAKHGYLRELGADETVDYHHDDNDTDGWERKVGIKSVDAVFDAAGGEVLARAWATVKDDGVVVTVADPPPAWATDKGPGAVPKELEGRPGVRYIYFIVSPDGETLSKIAGLIDEGTVKPLPVVEFPVDKAVEAWDFARQRGRQGKVVVNFVPAA</sequence>
<dbReference type="InterPro" id="IPR052585">
    <property type="entry name" value="Lipid_raft_assoc_Zn_ADH"/>
</dbReference>
<feature type="region of interest" description="Disordered" evidence="1">
    <location>
        <begin position="1"/>
        <end position="29"/>
    </location>
</feature>